<sequence length="541" mass="55358">MADTTTEWCGIRLYLSNSALKSSSPAPTLDIHNFYRPPIRPGEEDQRSDYFDPSALPTNPDSLLLGDWNAHHPAWDRHCMEENPPADPSEDRAPSPAAADAPDSPGVVRRSGGGPSGARPVSAGLSALAASIEHQLGSSARRRSGGPAGGVALFGAAGPAARLPPSPPVSPTGHPPAREAGSPPESPSQSPVRSPAAAAAGVPPPEVVRRRPEPKRRTRPASVPTGRPEVSSPPPTHTAADLGPADPLDTLPSLTKERPRGPVKRRPSRKKPGSSRLSLPPESSQFQSVTSHAPADEPPEDRPAPSAAAGAVRRPPAGGQRLPGLINAQLRGRLARRTGSDGTDGTDGGGGPPLLPETPVRTAASAAARPAVPPPAEDSDDDDLFGSSRNAPRPASLKEEGWERAAAAAAAGRAQPPARTSASPSVTGSGRARAAPAVPKTARAPPAADSLFSDDDDDADLFSSAKTAPAARAPVRAGARLFSDSEEDEVTPTQAARHADHPNRTGAVSAAAPASHGVSAEPAKPQLKPATFDPLSGLLGD</sequence>
<reference evidence="2 3" key="1">
    <citation type="submission" date="2019-07" db="EMBL/GenBank/DDBJ databases">
        <title>Draft genome assembly of a fouling barnacle, Amphibalanus amphitrite (Darwin, 1854): The first reference genome for Thecostraca.</title>
        <authorList>
            <person name="Kim W."/>
        </authorList>
    </citation>
    <scope>NUCLEOTIDE SEQUENCE [LARGE SCALE GENOMIC DNA]</scope>
    <source>
        <strain evidence="2">SNU_AA5</strain>
        <tissue evidence="2">Soma without cirri and trophi</tissue>
    </source>
</reference>
<organism evidence="2 3">
    <name type="scientific">Amphibalanus amphitrite</name>
    <name type="common">Striped barnacle</name>
    <name type="synonym">Balanus amphitrite</name>
    <dbReference type="NCBI Taxonomy" id="1232801"/>
    <lineage>
        <taxon>Eukaryota</taxon>
        <taxon>Metazoa</taxon>
        <taxon>Ecdysozoa</taxon>
        <taxon>Arthropoda</taxon>
        <taxon>Crustacea</taxon>
        <taxon>Multicrustacea</taxon>
        <taxon>Cirripedia</taxon>
        <taxon>Thoracica</taxon>
        <taxon>Thoracicalcarea</taxon>
        <taxon>Balanomorpha</taxon>
        <taxon>Balanoidea</taxon>
        <taxon>Balanidae</taxon>
        <taxon>Amphibalaninae</taxon>
        <taxon>Amphibalanus</taxon>
    </lineage>
</organism>
<dbReference type="SUPFAM" id="SSF56219">
    <property type="entry name" value="DNase I-like"/>
    <property type="match status" value="1"/>
</dbReference>
<name>A0A6A4WHQ1_AMPAM</name>
<dbReference type="Proteomes" id="UP000440578">
    <property type="component" value="Unassembled WGS sequence"/>
</dbReference>
<comment type="caution">
    <text evidence="2">The sequence shown here is derived from an EMBL/GenBank/DDBJ whole genome shotgun (WGS) entry which is preliminary data.</text>
</comment>
<dbReference type="EMBL" id="VIIS01000618">
    <property type="protein sequence ID" value="KAF0306996.1"/>
    <property type="molecule type" value="Genomic_DNA"/>
</dbReference>
<feature type="region of interest" description="Disordered" evidence="1">
    <location>
        <begin position="77"/>
        <end position="122"/>
    </location>
</feature>
<accession>A0A6A4WHQ1</accession>
<feature type="region of interest" description="Disordered" evidence="1">
    <location>
        <begin position="21"/>
        <end position="64"/>
    </location>
</feature>
<gene>
    <name evidence="2" type="ORF">FJT64_021604</name>
</gene>
<protein>
    <submittedName>
        <fullName evidence="2">Uncharacterized protein</fullName>
    </submittedName>
</protein>
<dbReference type="InterPro" id="IPR036691">
    <property type="entry name" value="Endo/exonu/phosph_ase_sf"/>
</dbReference>
<feature type="compositionally biased region" description="Low complexity" evidence="1">
    <location>
        <begin position="461"/>
        <end position="480"/>
    </location>
</feature>
<feature type="compositionally biased region" description="Low complexity" evidence="1">
    <location>
        <begin position="94"/>
        <end position="110"/>
    </location>
</feature>
<proteinExistence type="predicted"/>
<keyword evidence="3" id="KW-1185">Reference proteome</keyword>
<feature type="compositionally biased region" description="Low complexity" evidence="1">
    <location>
        <begin position="187"/>
        <end position="201"/>
    </location>
</feature>
<evidence type="ECO:0000313" key="2">
    <source>
        <dbReference type="EMBL" id="KAF0306996.1"/>
    </source>
</evidence>
<feature type="compositionally biased region" description="Pro residues" evidence="1">
    <location>
        <begin position="162"/>
        <end position="174"/>
    </location>
</feature>
<evidence type="ECO:0000256" key="1">
    <source>
        <dbReference type="SAM" id="MobiDB-lite"/>
    </source>
</evidence>
<feature type="compositionally biased region" description="Polar residues" evidence="1">
    <location>
        <begin position="281"/>
        <end position="291"/>
    </location>
</feature>
<feature type="compositionally biased region" description="Low complexity" evidence="1">
    <location>
        <begin position="150"/>
        <end position="161"/>
    </location>
</feature>
<dbReference type="AlphaFoldDB" id="A0A6A4WHQ1"/>
<feature type="compositionally biased region" description="Low complexity" evidence="1">
    <location>
        <begin position="304"/>
        <end position="319"/>
    </location>
</feature>
<feature type="region of interest" description="Disordered" evidence="1">
    <location>
        <begin position="136"/>
        <end position="541"/>
    </location>
</feature>
<feature type="compositionally biased region" description="Basic residues" evidence="1">
    <location>
        <begin position="261"/>
        <end position="273"/>
    </location>
</feature>
<feature type="compositionally biased region" description="Low complexity" evidence="1">
    <location>
        <begin position="358"/>
        <end position="370"/>
    </location>
</feature>
<dbReference type="OrthoDB" id="751084at2759"/>
<feature type="compositionally biased region" description="Low complexity" evidence="1">
    <location>
        <begin position="404"/>
        <end position="419"/>
    </location>
</feature>
<evidence type="ECO:0000313" key="3">
    <source>
        <dbReference type="Proteomes" id="UP000440578"/>
    </source>
</evidence>
<feature type="compositionally biased region" description="Basic and acidic residues" evidence="1">
    <location>
        <begin position="41"/>
        <end position="50"/>
    </location>
</feature>